<evidence type="ECO:0000313" key="3">
    <source>
        <dbReference type="Proteomes" id="UP001404104"/>
    </source>
</evidence>
<evidence type="ECO:0000259" key="1">
    <source>
        <dbReference type="Pfam" id="PF00582"/>
    </source>
</evidence>
<feature type="domain" description="UspA" evidence="1">
    <location>
        <begin position="149"/>
        <end position="265"/>
    </location>
</feature>
<keyword evidence="3" id="KW-1185">Reference proteome</keyword>
<gene>
    <name evidence="2" type="ORF">ABC969_00550</name>
</gene>
<dbReference type="RefSeq" id="WP_345862291.1">
    <property type="nucleotide sequence ID" value="NZ_JBDIMF010000001.1"/>
</dbReference>
<evidence type="ECO:0000313" key="2">
    <source>
        <dbReference type="EMBL" id="MEN2784911.1"/>
    </source>
</evidence>
<organism evidence="2 3">
    <name type="scientific">Sphingomonas qilianensis</name>
    <dbReference type="NCBI Taxonomy" id="1736690"/>
    <lineage>
        <taxon>Bacteria</taxon>
        <taxon>Pseudomonadati</taxon>
        <taxon>Pseudomonadota</taxon>
        <taxon>Alphaproteobacteria</taxon>
        <taxon>Sphingomonadales</taxon>
        <taxon>Sphingomonadaceae</taxon>
        <taxon>Sphingomonas</taxon>
    </lineage>
</organism>
<dbReference type="CDD" id="cd00293">
    <property type="entry name" value="USP-like"/>
    <property type="match status" value="1"/>
</dbReference>
<sequence>MKNILLLVHDDTGQEARFQAALDLGRAVGGHLSCLDVSIMPAYLGGDGFGGFPATALLAEEREREDENRTRLESRLGHEDVPWDWTAITGALAPCLMDASALADVIVVNRQLDDYPVPDMRAAVSELVVKSGKPVLAVPPDLKRLDLSRAMIAWDGSPCSAAALRAAVPLLRLADQVTILEVEDGSVHPPVEEAATYLSREGIHATIRRAARTGERTAAIIVKQASLISAGYIVMGGFGHRRFVEALFGGTTRSLLSNSPLPLFLAH</sequence>
<reference evidence="2 3" key="1">
    <citation type="submission" date="2024-05" db="EMBL/GenBank/DDBJ databases">
        <authorList>
            <person name="Liu Q."/>
            <person name="Xin Y.-H."/>
        </authorList>
    </citation>
    <scope>NUCLEOTIDE SEQUENCE [LARGE SCALE GENOMIC DNA]</scope>
    <source>
        <strain evidence="2 3">CGMCC 1.15349</strain>
    </source>
</reference>
<dbReference type="Proteomes" id="UP001404104">
    <property type="component" value="Unassembled WGS sequence"/>
</dbReference>
<dbReference type="SUPFAM" id="SSF52402">
    <property type="entry name" value="Adenine nucleotide alpha hydrolases-like"/>
    <property type="match status" value="2"/>
</dbReference>
<comment type="caution">
    <text evidence="2">The sequence shown here is derived from an EMBL/GenBank/DDBJ whole genome shotgun (WGS) entry which is preliminary data.</text>
</comment>
<accession>A0ABU9XM69</accession>
<protein>
    <submittedName>
        <fullName evidence="2">Universal stress protein</fullName>
    </submittedName>
</protein>
<dbReference type="Gene3D" id="3.40.50.12370">
    <property type="match status" value="1"/>
</dbReference>
<dbReference type="InterPro" id="IPR006016">
    <property type="entry name" value="UspA"/>
</dbReference>
<proteinExistence type="predicted"/>
<dbReference type="Pfam" id="PF00582">
    <property type="entry name" value="Usp"/>
    <property type="match status" value="1"/>
</dbReference>
<dbReference type="EMBL" id="JBDIMF010000001">
    <property type="protein sequence ID" value="MEN2784911.1"/>
    <property type="molecule type" value="Genomic_DNA"/>
</dbReference>
<name>A0ABU9XM69_9SPHN</name>